<feature type="transmembrane region" description="Helical" evidence="1">
    <location>
        <begin position="55"/>
        <end position="77"/>
    </location>
</feature>
<sequence length="78" mass="8905">MTCIFIEIDRKVSNYLLRTCSKWIKLGASHDEVHYIPWIQIRWESLVASSMSCPLTVSFSLGLIILSLISYIVGLLCK</sequence>
<evidence type="ECO:0000313" key="2">
    <source>
        <dbReference type="EMBL" id="GFY66344.1"/>
    </source>
</evidence>
<accession>A0A8X6YB50</accession>
<keyword evidence="1" id="KW-0472">Membrane</keyword>
<dbReference type="AlphaFoldDB" id="A0A8X6YB50"/>
<proteinExistence type="predicted"/>
<comment type="caution">
    <text evidence="2">The sequence shown here is derived from an EMBL/GenBank/DDBJ whole genome shotgun (WGS) entry which is preliminary data.</text>
</comment>
<gene>
    <name evidence="2" type="ORF">TNIN_344191</name>
</gene>
<protein>
    <submittedName>
        <fullName evidence="2">Uncharacterized protein</fullName>
    </submittedName>
</protein>
<evidence type="ECO:0000313" key="3">
    <source>
        <dbReference type="Proteomes" id="UP000886998"/>
    </source>
</evidence>
<keyword evidence="1" id="KW-1133">Transmembrane helix</keyword>
<name>A0A8X6YB50_9ARAC</name>
<keyword evidence="1" id="KW-0812">Transmembrane</keyword>
<organism evidence="2 3">
    <name type="scientific">Trichonephila inaurata madagascariensis</name>
    <dbReference type="NCBI Taxonomy" id="2747483"/>
    <lineage>
        <taxon>Eukaryota</taxon>
        <taxon>Metazoa</taxon>
        <taxon>Ecdysozoa</taxon>
        <taxon>Arthropoda</taxon>
        <taxon>Chelicerata</taxon>
        <taxon>Arachnida</taxon>
        <taxon>Araneae</taxon>
        <taxon>Araneomorphae</taxon>
        <taxon>Entelegynae</taxon>
        <taxon>Araneoidea</taxon>
        <taxon>Nephilidae</taxon>
        <taxon>Trichonephila</taxon>
        <taxon>Trichonephila inaurata</taxon>
    </lineage>
</organism>
<evidence type="ECO:0000256" key="1">
    <source>
        <dbReference type="SAM" id="Phobius"/>
    </source>
</evidence>
<dbReference type="EMBL" id="BMAV01015980">
    <property type="protein sequence ID" value="GFY66344.1"/>
    <property type="molecule type" value="Genomic_DNA"/>
</dbReference>
<dbReference type="Proteomes" id="UP000886998">
    <property type="component" value="Unassembled WGS sequence"/>
</dbReference>
<keyword evidence="3" id="KW-1185">Reference proteome</keyword>
<reference evidence="2" key="1">
    <citation type="submission" date="2020-08" db="EMBL/GenBank/DDBJ databases">
        <title>Multicomponent nature underlies the extraordinary mechanical properties of spider dragline silk.</title>
        <authorList>
            <person name="Kono N."/>
            <person name="Nakamura H."/>
            <person name="Mori M."/>
            <person name="Yoshida Y."/>
            <person name="Ohtoshi R."/>
            <person name="Malay A.D."/>
            <person name="Moran D.A.P."/>
            <person name="Tomita M."/>
            <person name="Numata K."/>
            <person name="Arakawa K."/>
        </authorList>
    </citation>
    <scope>NUCLEOTIDE SEQUENCE</scope>
</reference>